<evidence type="ECO:0000256" key="2">
    <source>
        <dbReference type="ARBA" id="ARBA00010231"/>
    </source>
</evidence>
<keyword evidence="3" id="KW-0597">Phosphoprotein</keyword>
<reference evidence="12 13" key="1">
    <citation type="submission" date="2023-07" db="EMBL/GenBank/DDBJ databases">
        <title>Sequencing the genomes of 1000 actinobacteria strains.</title>
        <authorList>
            <person name="Klenk H.-P."/>
        </authorList>
    </citation>
    <scope>NUCLEOTIDE SEQUENCE [LARGE SCALE GENOMIC DNA]</scope>
    <source>
        <strain evidence="12 13">DSM 102162</strain>
    </source>
</reference>
<keyword evidence="4 7" id="KW-0479">Metal-binding</keyword>
<dbReference type="PRINTS" id="PR00509">
    <property type="entry name" value="PGMPMM"/>
</dbReference>
<keyword evidence="13" id="KW-1185">Reference proteome</keyword>
<dbReference type="PROSITE" id="PS00710">
    <property type="entry name" value="PGM_PMM"/>
    <property type="match status" value="1"/>
</dbReference>
<evidence type="ECO:0000256" key="6">
    <source>
        <dbReference type="ARBA" id="ARBA00023235"/>
    </source>
</evidence>
<comment type="similarity">
    <text evidence="2 7">Belongs to the phosphohexose mutase family.</text>
</comment>
<keyword evidence="6 12" id="KW-0413">Isomerase</keyword>
<dbReference type="InterPro" id="IPR016066">
    <property type="entry name" value="A-D-PHexomutase_CS"/>
</dbReference>
<dbReference type="EMBL" id="JAUSQW010000001">
    <property type="protein sequence ID" value="MDP9801474.1"/>
    <property type="molecule type" value="Genomic_DNA"/>
</dbReference>
<evidence type="ECO:0000259" key="9">
    <source>
        <dbReference type="Pfam" id="PF02878"/>
    </source>
</evidence>
<dbReference type="EC" id="5.4.2.8" evidence="12"/>
<dbReference type="InterPro" id="IPR036900">
    <property type="entry name" value="A-D-PHexomutase_C_sf"/>
</dbReference>
<sequence>MYNVETVQDWITHDPSEETKAELTELLAKAEGGDEAAKAELTDRFTGSLQFGTAGLRGAMAAGPNRMNRAVVRRAAYGLTSWLQKTVGKDALVVIGFDARYHSDEFAADTAAIVTAMGSRAMIMPRHLPTPLLAFAVRHLGADAGVMVTASHNPAQDNGYKVYVGARAVEEDGRGVQIVPPIDAGIAAEIAAAPLADEIELAEGGWETISEDVIDAYVEQAISVVPADGPRDLRIVYTPMHGVGGEIMKRVLDGAGFTDYEMVPEQAQPDPDFPTVSFPNPEEKGALDLAIALAKKNDADLVIASDPDADRASLATKVNGEWRQLSGDEIGSLLGEYVATRDEGKDVALASSIVSSQLLGKIAEGHGLKYHATLTGFKWIARTHKITFGYEEAIGFCVDPNHVRDKDGLSAGVTLAHLAASLKAEGKELADELDRIHTRYGVYLTTPVTIRVSDLSIIPATMAKLRKEPPTELGGSPVRSIEDLSKGTEELPGTDALRIFTENNSRVMVRPSGTEPKLKCYLEVVVPVEGDLAAARATAAERMDAFKADVEAMTKLD</sequence>
<evidence type="ECO:0000256" key="7">
    <source>
        <dbReference type="RuleBase" id="RU004326"/>
    </source>
</evidence>
<gene>
    <name evidence="12" type="ORF">J2S49_001550</name>
</gene>
<dbReference type="CDD" id="cd05799">
    <property type="entry name" value="PGM2"/>
    <property type="match status" value="1"/>
</dbReference>
<dbReference type="InterPro" id="IPR005846">
    <property type="entry name" value="A-D-PHexomutase_a/b/a-III"/>
</dbReference>
<protein>
    <submittedName>
        <fullName evidence="12">Phosphomannomutase</fullName>
        <ecNumber evidence="12">5.4.2.8</ecNumber>
    </submittedName>
</protein>
<dbReference type="SUPFAM" id="SSF55957">
    <property type="entry name" value="Phosphoglucomutase, C-terminal domain"/>
    <property type="match status" value="1"/>
</dbReference>
<dbReference type="Pfam" id="PF02879">
    <property type="entry name" value="PGM_PMM_II"/>
    <property type="match status" value="1"/>
</dbReference>
<organism evidence="12 13">
    <name type="scientific">Arcanobacterium wilhelmae</name>
    <dbReference type="NCBI Taxonomy" id="1803177"/>
    <lineage>
        <taxon>Bacteria</taxon>
        <taxon>Bacillati</taxon>
        <taxon>Actinomycetota</taxon>
        <taxon>Actinomycetes</taxon>
        <taxon>Actinomycetales</taxon>
        <taxon>Actinomycetaceae</taxon>
        <taxon>Arcanobacterium</taxon>
    </lineage>
</organism>
<evidence type="ECO:0000259" key="8">
    <source>
        <dbReference type="Pfam" id="PF00408"/>
    </source>
</evidence>
<comment type="caution">
    <text evidence="12">The sequence shown here is derived from an EMBL/GenBank/DDBJ whole genome shotgun (WGS) entry which is preliminary data.</text>
</comment>
<dbReference type="InterPro" id="IPR005841">
    <property type="entry name" value="Alpha-D-phosphohexomutase_SF"/>
</dbReference>
<name>A0ABT9NCL9_9ACTO</name>
<evidence type="ECO:0000313" key="13">
    <source>
        <dbReference type="Proteomes" id="UP001235966"/>
    </source>
</evidence>
<dbReference type="InterPro" id="IPR005844">
    <property type="entry name" value="A-D-PHexomutase_a/b/a-I"/>
</dbReference>
<evidence type="ECO:0000259" key="10">
    <source>
        <dbReference type="Pfam" id="PF02879"/>
    </source>
</evidence>
<dbReference type="RefSeq" id="WP_307014720.1">
    <property type="nucleotide sequence ID" value="NZ_JAUSQW010000001.1"/>
</dbReference>
<dbReference type="SUPFAM" id="SSF53738">
    <property type="entry name" value="Phosphoglucomutase, first 3 domains"/>
    <property type="match status" value="3"/>
</dbReference>
<dbReference type="Pfam" id="PF02878">
    <property type="entry name" value="PGM_PMM_I"/>
    <property type="match status" value="1"/>
</dbReference>
<evidence type="ECO:0000256" key="4">
    <source>
        <dbReference type="ARBA" id="ARBA00022723"/>
    </source>
</evidence>
<feature type="domain" description="Alpha-D-phosphohexomutase C-terminal" evidence="8">
    <location>
        <begin position="481"/>
        <end position="524"/>
    </location>
</feature>
<dbReference type="InterPro" id="IPR016055">
    <property type="entry name" value="A-D-PHexomutase_a/b/a-I/II/III"/>
</dbReference>
<dbReference type="Proteomes" id="UP001235966">
    <property type="component" value="Unassembled WGS sequence"/>
</dbReference>
<dbReference type="Pfam" id="PF02880">
    <property type="entry name" value="PGM_PMM_III"/>
    <property type="match status" value="1"/>
</dbReference>
<dbReference type="Gene3D" id="3.40.120.10">
    <property type="entry name" value="Alpha-D-Glucose-1,6-Bisphosphate, subunit A, domain 3"/>
    <property type="match status" value="3"/>
</dbReference>
<dbReference type="InterPro" id="IPR005843">
    <property type="entry name" value="A-D-PHexomutase_C"/>
</dbReference>
<evidence type="ECO:0000256" key="1">
    <source>
        <dbReference type="ARBA" id="ARBA00001946"/>
    </source>
</evidence>
<dbReference type="PANTHER" id="PTHR45745">
    <property type="entry name" value="PHOSPHOMANNOMUTASE 45A"/>
    <property type="match status" value="1"/>
</dbReference>
<dbReference type="GO" id="GO:0004615">
    <property type="term" value="F:phosphomannomutase activity"/>
    <property type="evidence" value="ECO:0007669"/>
    <property type="project" value="UniProtKB-EC"/>
</dbReference>
<comment type="cofactor">
    <cofactor evidence="1">
        <name>Mg(2+)</name>
        <dbReference type="ChEBI" id="CHEBI:18420"/>
    </cofactor>
</comment>
<dbReference type="PANTHER" id="PTHR45745:SF1">
    <property type="entry name" value="PHOSPHOGLUCOMUTASE 2B-RELATED"/>
    <property type="match status" value="1"/>
</dbReference>
<proteinExistence type="inferred from homology"/>
<dbReference type="Pfam" id="PF00408">
    <property type="entry name" value="PGM_PMM_IV"/>
    <property type="match status" value="1"/>
</dbReference>
<accession>A0ABT9NCL9</accession>
<feature type="domain" description="Alpha-D-phosphohexomutase alpha/beta/alpha" evidence="10">
    <location>
        <begin position="216"/>
        <end position="317"/>
    </location>
</feature>
<dbReference type="InterPro" id="IPR005845">
    <property type="entry name" value="A-D-PHexomutase_a/b/a-II"/>
</dbReference>
<evidence type="ECO:0000256" key="3">
    <source>
        <dbReference type="ARBA" id="ARBA00022553"/>
    </source>
</evidence>
<evidence type="ECO:0000259" key="11">
    <source>
        <dbReference type="Pfam" id="PF02880"/>
    </source>
</evidence>
<dbReference type="Gene3D" id="3.30.310.50">
    <property type="entry name" value="Alpha-D-phosphohexomutase, C-terminal domain"/>
    <property type="match status" value="1"/>
</dbReference>
<evidence type="ECO:0000256" key="5">
    <source>
        <dbReference type="ARBA" id="ARBA00022842"/>
    </source>
</evidence>
<evidence type="ECO:0000313" key="12">
    <source>
        <dbReference type="EMBL" id="MDP9801474.1"/>
    </source>
</evidence>
<feature type="domain" description="Alpha-D-phosphohexomutase alpha/beta/alpha" evidence="11">
    <location>
        <begin position="327"/>
        <end position="434"/>
    </location>
</feature>
<keyword evidence="5 7" id="KW-0460">Magnesium</keyword>
<feature type="domain" description="Alpha-D-phosphohexomutase alpha/beta/alpha" evidence="9">
    <location>
        <begin position="50"/>
        <end position="165"/>
    </location>
</feature>